<dbReference type="SUPFAM" id="SSF52540">
    <property type="entry name" value="P-loop containing nucleoside triphosphate hydrolases"/>
    <property type="match status" value="1"/>
</dbReference>
<dbReference type="EMBL" id="JACJPW010000065">
    <property type="protein sequence ID" value="MBD2183834.1"/>
    <property type="molecule type" value="Genomic_DNA"/>
</dbReference>
<dbReference type="PANTHER" id="PTHR46743:SF2">
    <property type="entry name" value="TEICHOIC ACIDS EXPORT ATP-BINDING PROTEIN TAGH"/>
    <property type="match status" value="1"/>
</dbReference>
<evidence type="ECO:0000256" key="4">
    <source>
        <dbReference type="ARBA" id="ARBA00022840"/>
    </source>
</evidence>
<accession>A0A926ZIN0</accession>
<protein>
    <submittedName>
        <fullName evidence="6">ABC transporter ATP-binding protein</fullName>
    </submittedName>
</protein>
<evidence type="ECO:0000256" key="2">
    <source>
        <dbReference type="ARBA" id="ARBA00022448"/>
    </source>
</evidence>
<dbReference type="SMART" id="SM00382">
    <property type="entry name" value="AAA"/>
    <property type="match status" value="1"/>
</dbReference>
<comment type="similarity">
    <text evidence="1">Belongs to the ABC transporter superfamily.</text>
</comment>
<gene>
    <name evidence="6" type="ORF">H6G03_22670</name>
</gene>
<dbReference type="Pfam" id="PF00005">
    <property type="entry name" value="ABC_tran"/>
    <property type="match status" value="1"/>
</dbReference>
<dbReference type="InterPro" id="IPR015860">
    <property type="entry name" value="ABC_transpr_TagH-like"/>
</dbReference>
<keyword evidence="3" id="KW-0547">Nucleotide-binding</keyword>
<dbReference type="InterPro" id="IPR050683">
    <property type="entry name" value="Bact_Polysacc_Export_ATP-bd"/>
</dbReference>
<feature type="domain" description="ABC transporter" evidence="5">
    <location>
        <begin position="23"/>
        <end position="246"/>
    </location>
</feature>
<evidence type="ECO:0000313" key="7">
    <source>
        <dbReference type="Proteomes" id="UP000641646"/>
    </source>
</evidence>
<dbReference type="Proteomes" id="UP000641646">
    <property type="component" value="Unassembled WGS sequence"/>
</dbReference>
<dbReference type="RefSeq" id="WP_190468989.1">
    <property type="nucleotide sequence ID" value="NZ_JACJPW010000065.1"/>
</dbReference>
<dbReference type="InterPro" id="IPR027417">
    <property type="entry name" value="P-loop_NTPase"/>
</dbReference>
<dbReference type="GO" id="GO:0016887">
    <property type="term" value="F:ATP hydrolysis activity"/>
    <property type="evidence" value="ECO:0007669"/>
    <property type="project" value="InterPro"/>
</dbReference>
<organism evidence="6 7">
    <name type="scientific">Aerosakkonema funiforme FACHB-1375</name>
    <dbReference type="NCBI Taxonomy" id="2949571"/>
    <lineage>
        <taxon>Bacteria</taxon>
        <taxon>Bacillati</taxon>
        <taxon>Cyanobacteriota</taxon>
        <taxon>Cyanophyceae</taxon>
        <taxon>Oscillatoriophycideae</taxon>
        <taxon>Aerosakkonematales</taxon>
        <taxon>Aerosakkonemataceae</taxon>
        <taxon>Aerosakkonema</taxon>
    </lineage>
</organism>
<evidence type="ECO:0000256" key="1">
    <source>
        <dbReference type="ARBA" id="ARBA00005417"/>
    </source>
</evidence>
<dbReference type="AlphaFoldDB" id="A0A926ZIN0"/>
<dbReference type="PROSITE" id="PS50893">
    <property type="entry name" value="ABC_TRANSPORTER_2"/>
    <property type="match status" value="1"/>
</dbReference>
<dbReference type="PANTHER" id="PTHR46743">
    <property type="entry name" value="TEICHOIC ACIDS EXPORT ATP-BINDING PROTEIN TAGH"/>
    <property type="match status" value="1"/>
</dbReference>
<keyword evidence="4 6" id="KW-0067">ATP-binding</keyword>
<proteinExistence type="inferred from homology"/>
<dbReference type="InterPro" id="IPR003439">
    <property type="entry name" value="ABC_transporter-like_ATP-bd"/>
</dbReference>
<evidence type="ECO:0000259" key="5">
    <source>
        <dbReference type="PROSITE" id="PS50893"/>
    </source>
</evidence>
<dbReference type="Gene3D" id="2.70.50.60">
    <property type="entry name" value="abc- transporter (atp binding component) like domain"/>
    <property type="match status" value="1"/>
</dbReference>
<dbReference type="GO" id="GO:0140359">
    <property type="term" value="F:ABC-type transporter activity"/>
    <property type="evidence" value="ECO:0007669"/>
    <property type="project" value="InterPro"/>
</dbReference>
<evidence type="ECO:0000256" key="3">
    <source>
        <dbReference type="ARBA" id="ARBA00022741"/>
    </source>
</evidence>
<dbReference type="InterPro" id="IPR017871">
    <property type="entry name" value="ABC_transporter-like_CS"/>
</dbReference>
<keyword evidence="2" id="KW-0813">Transport</keyword>
<dbReference type="CDD" id="cd03220">
    <property type="entry name" value="ABC_KpsT_Wzt"/>
    <property type="match status" value="1"/>
</dbReference>
<dbReference type="Pfam" id="PF14524">
    <property type="entry name" value="Wzt_C"/>
    <property type="match status" value="1"/>
</dbReference>
<comment type="caution">
    <text evidence="6">The sequence shown here is derived from an EMBL/GenBank/DDBJ whole genome shotgun (WGS) entry which is preliminary data.</text>
</comment>
<dbReference type="InterPro" id="IPR003593">
    <property type="entry name" value="AAA+_ATPase"/>
</dbReference>
<dbReference type="GO" id="GO:0005524">
    <property type="term" value="F:ATP binding"/>
    <property type="evidence" value="ECO:0007669"/>
    <property type="project" value="UniProtKB-KW"/>
</dbReference>
<dbReference type="GO" id="GO:0016020">
    <property type="term" value="C:membrane"/>
    <property type="evidence" value="ECO:0007669"/>
    <property type="project" value="InterPro"/>
</dbReference>
<dbReference type="CDD" id="cd10147">
    <property type="entry name" value="Wzt_C-like"/>
    <property type="match status" value="1"/>
</dbReference>
<sequence>MTEIAISLTNVSKCFKCYSRPADRLKDLLLPGKSRADEFWALRDINLEVPKGQTLGIVGRNGSGKSTLLQIIVGTLTPTSGLVRVNGRIAALLELGSGFNPEFTGRQNVFFNGRLMGLSQKEIEAKFDEIVAFADIGDFLDQPVKTYSSGMFVRLAFAVSTSVDPDILVVDEALSVGDEAFQRKCFARIQTIRARGGTILFVSHSATAVIEICDAAILMDRGEKLLFHHPKFVLDKYHKLLYAPEDKVQHLREEIREMQKTVSYDAFKQNISILENKLEISVSEASNSEPDLETEPENIREFYDPELVPSNTISYVPRGAKITNPHITMPDGRVVNHLVGKKDYIYTYSVAFLKHAQQVRFGMLVKTVSGLELGGASFTASSQAIEEIEPETIVIVKFRFKCLLNPGVYFLNAGVTGLVDGHFTYLSRHIDVAMFRVQPETNSYASGIVDLMIEPSLTINADLIEKHQEIEVF</sequence>
<dbReference type="InterPro" id="IPR029439">
    <property type="entry name" value="Wzt_C"/>
</dbReference>
<keyword evidence="7" id="KW-1185">Reference proteome</keyword>
<reference evidence="6" key="1">
    <citation type="journal article" date="2015" name="ISME J.">
        <title>Draft Genome Sequence of Streptomyces incarnatus NRRL8089, which Produces the Nucleoside Antibiotic Sinefungin.</title>
        <authorList>
            <person name="Oshima K."/>
            <person name="Hattori M."/>
            <person name="Shimizu H."/>
            <person name="Fukuda K."/>
            <person name="Nemoto M."/>
            <person name="Inagaki K."/>
            <person name="Tamura T."/>
        </authorList>
    </citation>
    <scope>NUCLEOTIDE SEQUENCE</scope>
    <source>
        <strain evidence="6">FACHB-1375</strain>
    </source>
</reference>
<evidence type="ECO:0000313" key="6">
    <source>
        <dbReference type="EMBL" id="MBD2183834.1"/>
    </source>
</evidence>
<dbReference type="PROSITE" id="PS00211">
    <property type="entry name" value="ABC_TRANSPORTER_1"/>
    <property type="match status" value="1"/>
</dbReference>
<reference evidence="6" key="2">
    <citation type="submission" date="2020-08" db="EMBL/GenBank/DDBJ databases">
        <authorList>
            <person name="Chen M."/>
            <person name="Teng W."/>
            <person name="Zhao L."/>
            <person name="Hu C."/>
            <person name="Zhou Y."/>
            <person name="Han B."/>
            <person name="Song L."/>
            <person name="Shu W."/>
        </authorList>
    </citation>
    <scope>NUCLEOTIDE SEQUENCE</scope>
    <source>
        <strain evidence="6">FACHB-1375</strain>
    </source>
</reference>
<name>A0A926ZIN0_9CYAN</name>
<dbReference type="Gene3D" id="3.40.50.300">
    <property type="entry name" value="P-loop containing nucleotide triphosphate hydrolases"/>
    <property type="match status" value="1"/>
</dbReference>